<reference evidence="1 2" key="1">
    <citation type="submission" date="2019-01" db="EMBL/GenBank/DDBJ databases">
        <title>Genomes sequencing and comparative genomics of infectious freshwater microsporidia, Cucumispora dikerogammari and Thelohania contejeani.</title>
        <authorList>
            <person name="Cormier A."/>
            <person name="Giraud I."/>
            <person name="Wattier R."/>
            <person name="Teixeira M."/>
            <person name="Grandjean F."/>
            <person name="Rigaud T."/>
            <person name="Cordaux R."/>
        </authorList>
    </citation>
    <scope>NUCLEOTIDE SEQUENCE [LARGE SCALE GENOMIC DNA]</scope>
    <source>
        <strain evidence="1">T1</strain>
        <tissue evidence="1">Spores</tissue>
    </source>
</reference>
<name>A0ABQ7HZQ0_9MICR</name>
<accession>A0ABQ7HZQ0</accession>
<sequence length="210" mass="24561">MIMIFFIKYILSSLEDQMKNGSLCISFPDLNIDELNDLQTNKNIYDIENIQEPSEYLNENIIDQMLNSINYNQDQLIEISGSPVQNHWEISDIDLTDMDNFLHNKDSKEIPSTFFSCLNEDCSKINLKNESKGKENSTKCGEKININNKNNNIHKNQIILDNINFNERIDIEMLLKSGEYHMDHFINKLKPGEEIHKTLSYHIELLNLME</sequence>
<evidence type="ECO:0000313" key="2">
    <source>
        <dbReference type="Proteomes" id="UP001516464"/>
    </source>
</evidence>
<comment type="caution">
    <text evidence="1">The sequence shown here is derived from an EMBL/GenBank/DDBJ whole genome shotgun (WGS) entry which is preliminary data.</text>
</comment>
<keyword evidence="2" id="KW-1185">Reference proteome</keyword>
<gene>
    <name evidence="1" type="ORF">TCON_1129</name>
</gene>
<dbReference type="Proteomes" id="UP001516464">
    <property type="component" value="Unassembled WGS sequence"/>
</dbReference>
<organism evidence="1 2">
    <name type="scientific">Astathelohania contejeani</name>
    <dbReference type="NCBI Taxonomy" id="164912"/>
    <lineage>
        <taxon>Eukaryota</taxon>
        <taxon>Fungi</taxon>
        <taxon>Fungi incertae sedis</taxon>
        <taxon>Microsporidia</taxon>
        <taxon>Astathelohaniidae</taxon>
        <taxon>Astathelohania</taxon>
    </lineage>
</organism>
<dbReference type="EMBL" id="SBIQ01000064">
    <property type="protein sequence ID" value="KAF7683670.1"/>
    <property type="molecule type" value="Genomic_DNA"/>
</dbReference>
<protein>
    <submittedName>
        <fullName evidence="1">Uncharacterized protein</fullName>
    </submittedName>
</protein>
<proteinExistence type="predicted"/>
<evidence type="ECO:0000313" key="1">
    <source>
        <dbReference type="EMBL" id="KAF7683670.1"/>
    </source>
</evidence>